<accession>A0A6J4IDQ6</accession>
<evidence type="ECO:0000313" key="2">
    <source>
        <dbReference type="EMBL" id="CAA9248006.1"/>
    </source>
</evidence>
<feature type="non-terminal residue" evidence="2">
    <location>
        <position position="1"/>
    </location>
</feature>
<feature type="compositionally biased region" description="Basic and acidic residues" evidence="1">
    <location>
        <begin position="32"/>
        <end position="49"/>
    </location>
</feature>
<feature type="compositionally biased region" description="Basic residues" evidence="1">
    <location>
        <begin position="150"/>
        <end position="161"/>
    </location>
</feature>
<feature type="compositionally biased region" description="Basic residues" evidence="1">
    <location>
        <begin position="94"/>
        <end position="117"/>
    </location>
</feature>
<proteinExistence type="predicted"/>
<feature type="non-terminal residue" evidence="2">
    <location>
        <position position="324"/>
    </location>
</feature>
<feature type="region of interest" description="Disordered" evidence="1">
    <location>
        <begin position="203"/>
        <end position="324"/>
    </location>
</feature>
<feature type="compositionally biased region" description="Low complexity" evidence="1">
    <location>
        <begin position="225"/>
        <end position="239"/>
    </location>
</feature>
<feature type="compositionally biased region" description="Basic and acidic residues" evidence="1">
    <location>
        <begin position="248"/>
        <end position="257"/>
    </location>
</feature>
<dbReference type="AlphaFoldDB" id="A0A6J4IDQ6"/>
<reference evidence="2" key="1">
    <citation type="submission" date="2020-02" db="EMBL/GenBank/DDBJ databases">
        <authorList>
            <person name="Meier V. D."/>
        </authorList>
    </citation>
    <scope>NUCLEOTIDE SEQUENCE</scope>
    <source>
        <strain evidence="2">AVDCRST_MAG57</strain>
    </source>
</reference>
<sequence length="324" mass="36508">AAHLVERARGLARRARDDGHVRVLHRARHRRPGVDPDHLPRARSRGDLPRHRRDIRTVQQRGARRPGDPRPARRGGARHQVRAVVAPHGERGARFHAGRHPHRPGRVTAAARHRSRRPLLPAPGRPPGGDRGGRRRAGRVRPGGQGAAHRPVRGVGRHHPACARSAPDHRPADRVLAVDAGRGGGHPPHPAGARDRVRRLLAAGPRVPDRADHLAGRLRRRRLPQDQPALPGRELPAEPAARRRSHVDRRGCRRDTRPGGSGLAALPRERHRRHPRHQAGRPARGERRGRHRAARRRDAAPPRRARARRRRPLRRRRDRQYQPL</sequence>
<feature type="compositionally biased region" description="Basic residues" evidence="1">
    <location>
        <begin position="303"/>
        <end position="318"/>
    </location>
</feature>
<dbReference type="EMBL" id="CADCTI010000164">
    <property type="protein sequence ID" value="CAA9248006.1"/>
    <property type="molecule type" value="Genomic_DNA"/>
</dbReference>
<name>A0A6J4IDQ6_9ACTN</name>
<feature type="compositionally biased region" description="Basic residues" evidence="1">
    <location>
        <begin position="269"/>
        <end position="279"/>
    </location>
</feature>
<feature type="region of interest" description="Disordered" evidence="1">
    <location>
        <begin position="20"/>
        <end position="172"/>
    </location>
</feature>
<evidence type="ECO:0000256" key="1">
    <source>
        <dbReference type="SAM" id="MobiDB-lite"/>
    </source>
</evidence>
<gene>
    <name evidence="2" type="ORF">AVDCRST_MAG57-1983</name>
</gene>
<feature type="compositionally biased region" description="Basic residues" evidence="1">
    <location>
        <begin position="72"/>
        <end position="81"/>
    </location>
</feature>
<protein>
    <submittedName>
        <fullName evidence="2">Oxidoreductase, aldo/keto reductase family</fullName>
    </submittedName>
</protein>
<feature type="compositionally biased region" description="Basic residues" evidence="1">
    <location>
        <begin position="22"/>
        <end position="31"/>
    </location>
</feature>
<organism evidence="2">
    <name type="scientific">uncultured Blastococcus sp</name>
    <dbReference type="NCBI Taxonomy" id="217144"/>
    <lineage>
        <taxon>Bacteria</taxon>
        <taxon>Bacillati</taxon>
        <taxon>Actinomycetota</taxon>
        <taxon>Actinomycetes</taxon>
        <taxon>Geodermatophilales</taxon>
        <taxon>Geodermatophilaceae</taxon>
        <taxon>Blastococcus</taxon>
        <taxon>environmental samples</taxon>
    </lineage>
</organism>